<dbReference type="AlphaFoldDB" id="A0A6J6JDB0"/>
<gene>
    <name evidence="7" type="ORF">UFOPK2086_00558</name>
</gene>
<organism evidence="7">
    <name type="scientific">freshwater metagenome</name>
    <dbReference type="NCBI Taxonomy" id="449393"/>
    <lineage>
        <taxon>unclassified sequences</taxon>
        <taxon>metagenomes</taxon>
        <taxon>ecological metagenomes</taxon>
    </lineage>
</organism>
<feature type="domain" description="Glycosyltransferase 2-like" evidence="6">
    <location>
        <begin position="5"/>
        <end position="112"/>
    </location>
</feature>
<evidence type="ECO:0000256" key="1">
    <source>
        <dbReference type="ARBA" id="ARBA00001946"/>
    </source>
</evidence>
<evidence type="ECO:0000256" key="4">
    <source>
        <dbReference type="ARBA" id="ARBA00022679"/>
    </source>
</evidence>
<dbReference type="InterPro" id="IPR050256">
    <property type="entry name" value="Glycosyltransferase_2"/>
</dbReference>
<evidence type="ECO:0000259" key="6">
    <source>
        <dbReference type="Pfam" id="PF00535"/>
    </source>
</evidence>
<proteinExistence type="inferred from homology"/>
<comment type="similarity">
    <text evidence="2">Belongs to the glycosyltransferase 2 family.</text>
</comment>
<evidence type="ECO:0000313" key="7">
    <source>
        <dbReference type="EMBL" id="CAB4634648.1"/>
    </source>
</evidence>
<keyword evidence="5" id="KW-0460">Magnesium</keyword>
<dbReference type="PANTHER" id="PTHR48090:SF10">
    <property type="entry name" value="GLUCOSYL-3-PHOSPHOGLYCERATE SYNTHASE"/>
    <property type="match status" value="1"/>
</dbReference>
<dbReference type="Gene3D" id="3.90.550.10">
    <property type="entry name" value="Spore Coat Polysaccharide Biosynthesis Protein SpsA, Chain A"/>
    <property type="match status" value="1"/>
</dbReference>
<keyword evidence="3" id="KW-0328">Glycosyltransferase</keyword>
<keyword evidence="4" id="KW-0808">Transferase</keyword>
<accession>A0A6J6JDB0</accession>
<dbReference type="InterPro" id="IPR029044">
    <property type="entry name" value="Nucleotide-diphossugar_trans"/>
</dbReference>
<dbReference type="GO" id="GO:0016757">
    <property type="term" value="F:glycosyltransferase activity"/>
    <property type="evidence" value="ECO:0007669"/>
    <property type="project" value="UniProtKB-KW"/>
</dbReference>
<dbReference type="InterPro" id="IPR001173">
    <property type="entry name" value="Glyco_trans_2-like"/>
</dbReference>
<dbReference type="PANTHER" id="PTHR48090">
    <property type="entry name" value="UNDECAPRENYL-PHOSPHATE 4-DEOXY-4-FORMAMIDO-L-ARABINOSE TRANSFERASE-RELATED"/>
    <property type="match status" value="1"/>
</dbReference>
<name>A0A6J6JDB0_9ZZZZ</name>
<dbReference type="Pfam" id="PF00535">
    <property type="entry name" value="Glycos_transf_2"/>
    <property type="match status" value="1"/>
</dbReference>
<evidence type="ECO:0000256" key="2">
    <source>
        <dbReference type="ARBA" id="ARBA00006739"/>
    </source>
</evidence>
<sequence length="257" mass="26772">MTHISLFVPALNEEIGLQRTCAVMRSAVDEGVVTSAYVLDGGSTDGSAAVAASCGVDVLHVPSLQPELGPVLGKGDSLYRGVHAVDADWYVFLDADLGNASLDHVRALVAPIATVATTGVQFVKGGFVRVDEHGVPREVLGGRVTEQVGRPLLRLVDPALAELSQPLSGQVAIAAGLARSLQFVTGYGIEIAMLIDVYRAVGMAGIVEADMGLINNRWKPDGDLDGVMQEVTAGAAMRGVMDACAEPFALPVLVNRG</sequence>
<evidence type="ECO:0000256" key="3">
    <source>
        <dbReference type="ARBA" id="ARBA00022676"/>
    </source>
</evidence>
<comment type="cofactor">
    <cofactor evidence="1">
        <name>Mg(2+)</name>
        <dbReference type="ChEBI" id="CHEBI:18420"/>
    </cofactor>
</comment>
<dbReference type="SUPFAM" id="SSF53448">
    <property type="entry name" value="Nucleotide-diphospho-sugar transferases"/>
    <property type="match status" value="1"/>
</dbReference>
<protein>
    <submittedName>
        <fullName evidence="7">Unannotated protein</fullName>
    </submittedName>
</protein>
<dbReference type="EMBL" id="CAEZVQ010000054">
    <property type="protein sequence ID" value="CAB4634648.1"/>
    <property type="molecule type" value="Genomic_DNA"/>
</dbReference>
<reference evidence="7" key="1">
    <citation type="submission" date="2020-05" db="EMBL/GenBank/DDBJ databases">
        <authorList>
            <person name="Chiriac C."/>
            <person name="Salcher M."/>
            <person name="Ghai R."/>
            <person name="Kavagutti S V."/>
        </authorList>
    </citation>
    <scope>NUCLEOTIDE SEQUENCE</scope>
</reference>
<evidence type="ECO:0000256" key="5">
    <source>
        <dbReference type="ARBA" id="ARBA00022842"/>
    </source>
</evidence>